<dbReference type="EMBL" id="CP131059">
    <property type="protein sequence ID" value="WNY23205.1"/>
    <property type="molecule type" value="Genomic_DNA"/>
</dbReference>
<keyword evidence="3" id="KW-1185">Reference proteome</keyword>
<dbReference type="Gene3D" id="1.10.8.60">
    <property type="match status" value="1"/>
</dbReference>
<gene>
    <name evidence="2" type="primary">ftsH_2</name>
    <name evidence="2" type="ORF">MmiHf6_05100</name>
</gene>
<keyword evidence="2" id="KW-0482">Metalloprotease</keyword>
<dbReference type="Pfam" id="PF23900">
    <property type="entry name" value="PRS2_N"/>
    <property type="match status" value="1"/>
</dbReference>
<dbReference type="Pfam" id="PF00004">
    <property type="entry name" value="AAA"/>
    <property type="match status" value="1"/>
</dbReference>
<dbReference type="InterPro" id="IPR003959">
    <property type="entry name" value="ATPase_AAA_core"/>
</dbReference>
<organism evidence="2 3">
    <name type="scientific">Methanimicrococcus hongohii</name>
    <dbReference type="NCBI Taxonomy" id="3028295"/>
    <lineage>
        <taxon>Archaea</taxon>
        <taxon>Methanobacteriati</taxon>
        <taxon>Methanobacteriota</taxon>
        <taxon>Stenosarchaea group</taxon>
        <taxon>Methanomicrobia</taxon>
        <taxon>Methanosarcinales</taxon>
        <taxon>Methanosarcinaceae</taxon>
        <taxon>Methanimicrococcus</taxon>
    </lineage>
</organism>
<dbReference type="SMART" id="SM00382">
    <property type="entry name" value="AAA"/>
    <property type="match status" value="1"/>
</dbReference>
<sequence>MKMRASQRSNSKKNFDDNPYFEGSGTEFAREVVLKPAGYPLIGLIDDDPFIDDTDLFEAYIRDQWEGWEVETGMYLFDRELFKGFAYRVVSADPEGFAIGPETKVQIAPSNAKPEFVENKPETFISFDEIIGQDAAKKKCRLIERYLAEPETFGKWAPRNVLFHGPSGTGKTMLAKALACKADVPLIPVKATQLIGEFVGEGARQIHELYERAEDMAPCIIFIDEIDAIALDRKYQELRGDVVEIVNALITEMDGLSERKGVCTIGSTNRIQSLDSAVRSRFEEEIGFVLPTADEVEEILKSNLETFPLPVDPSFNVKRFSKEAVGFSGRDLVHKVLKTALHRAIIEDEEYVKAEYFNKALAELKKNGLDDDCRQFYA</sequence>
<dbReference type="PANTHER" id="PTHR23076:SF97">
    <property type="entry name" value="ATP-DEPENDENT ZINC METALLOPROTEASE YME1L1"/>
    <property type="match status" value="1"/>
</dbReference>
<dbReference type="InterPro" id="IPR057405">
    <property type="entry name" value="PRS2-like_N"/>
</dbReference>
<dbReference type="SUPFAM" id="SSF52540">
    <property type="entry name" value="P-loop containing nucleoside triphosphate hydrolases"/>
    <property type="match status" value="1"/>
</dbReference>
<dbReference type="PANTHER" id="PTHR23076">
    <property type="entry name" value="METALLOPROTEASE M41 FTSH"/>
    <property type="match status" value="1"/>
</dbReference>
<dbReference type="CDD" id="cd19481">
    <property type="entry name" value="RecA-like_protease"/>
    <property type="match status" value="1"/>
</dbReference>
<dbReference type="InterPro" id="IPR057408">
    <property type="entry name" value="PRS2_C_AAA_lid"/>
</dbReference>
<dbReference type="InterPro" id="IPR003593">
    <property type="entry name" value="AAA+_ATPase"/>
</dbReference>
<proteinExistence type="predicted"/>
<evidence type="ECO:0000313" key="2">
    <source>
        <dbReference type="EMBL" id="WNY23205.1"/>
    </source>
</evidence>
<dbReference type="GO" id="GO:0006508">
    <property type="term" value="P:proteolysis"/>
    <property type="evidence" value="ECO:0007669"/>
    <property type="project" value="TreeGrafter"/>
</dbReference>
<dbReference type="GO" id="GO:0016887">
    <property type="term" value="F:ATP hydrolysis activity"/>
    <property type="evidence" value="ECO:0007669"/>
    <property type="project" value="InterPro"/>
</dbReference>
<protein>
    <submittedName>
        <fullName evidence="2">ATP-dependent zinc metalloprotease FtsH</fullName>
        <ecNumber evidence="2">3.4.24.-</ecNumber>
    </submittedName>
</protein>
<dbReference type="Gene3D" id="3.40.50.300">
    <property type="entry name" value="P-loop containing nucleotide triphosphate hydrolases"/>
    <property type="match status" value="1"/>
</dbReference>
<dbReference type="KEGG" id="mehf:MmiHf6_05100"/>
<dbReference type="Proteomes" id="UP001302978">
    <property type="component" value="Chromosome"/>
</dbReference>
<keyword evidence="2" id="KW-0645">Protease</keyword>
<name>A0AA96V0V4_9EURY</name>
<evidence type="ECO:0000313" key="3">
    <source>
        <dbReference type="Proteomes" id="UP001302978"/>
    </source>
</evidence>
<accession>A0AA96V0V4</accession>
<reference evidence="2 3" key="1">
    <citation type="submission" date="2023-07" db="EMBL/GenBank/DDBJ databases">
        <title>Closed genoem sequence of Methanomicrococcus sp. Hf6.</title>
        <authorList>
            <person name="Poehlein A."/>
            <person name="Protasov E."/>
            <person name="Platt K."/>
            <person name="Reeh H."/>
            <person name="Daniel R."/>
            <person name="Brune A."/>
        </authorList>
    </citation>
    <scope>NUCLEOTIDE SEQUENCE [LARGE SCALE GENOMIC DNA]</scope>
    <source>
        <strain evidence="2 3">Hf6</strain>
    </source>
</reference>
<dbReference type="GO" id="GO:0005524">
    <property type="term" value="F:ATP binding"/>
    <property type="evidence" value="ECO:0007669"/>
    <property type="project" value="InterPro"/>
</dbReference>
<dbReference type="GO" id="GO:0008237">
    <property type="term" value="F:metallopeptidase activity"/>
    <property type="evidence" value="ECO:0007669"/>
    <property type="project" value="UniProtKB-KW"/>
</dbReference>
<dbReference type="EC" id="3.4.24.-" evidence="2"/>
<feature type="domain" description="AAA+ ATPase" evidence="1">
    <location>
        <begin position="157"/>
        <end position="292"/>
    </location>
</feature>
<dbReference type="AlphaFoldDB" id="A0AA96V0V4"/>
<evidence type="ECO:0000259" key="1">
    <source>
        <dbReference type="SMART" id="SM00382"/>
    </source>
</evidence>
<dbReference type="InterPro" id="IPR027417">
    <property type="entry name" value="P-loop_NTPase"/>
</dbReference>
<dbReference type="Pfam" id="PF23902">
    <property type="entry name" value="AAA_lid_PRS2_C"/>
    <property type="match status" value="1"/>
</dbReference>
<dbReference type="GO" id="GO:0004176">
    <property type="term" value="F:ATP-dependent peptidase activity"/>
    <property type="evidence" value="ECO:0007669"/>
    <property type="project" value="TreeGrafter"/>
</dbReference>
<keyword evidence="2" id="KW-0378">Hydrolase</keyword>